<dbReference type="OrthoDB" id="4354814at2759"/>
<feature type="compositionally biased region" description="Polar residues" evidence="1">
    <location>
        <begin position="60"/>
        <end position="72"/>
    </location>
</feature>
<reference evidence="2 3" key="1">
    <citation type="submission" date="2015-04" db="EMBL/GenBank/DDBJ databases">
        <authorList>
            <person name="Heijne W.H."/>
            <person name="Fedorova N.D."/>
            <person name="Nierman W.C."/>
            <person name="Vollebregt A.W."/>
            <person name="Zhao Z."/>
            <person name="Wu L."/>
            <person name="Kumar M."/>
            <person name="Stam H."/>
            <person name="van den Berg M.A."/>
            <person name="Pel H.J."/>
        </authorList>
    </citation>
    <scope>NUCLEOTIDE SEQUENCE [LARGE SCALE GENOMIC DNA]</scope>
    <source>
        <strain evidence="2 3">CBS 393.64</strain>
    </source>
</reference>
<name>A0A0F4YFN7_RASE3</name>
<dbReference type="RefSeq" id="XP_013323567.1">
    <property type="nucleotide sequence ID" value="XM_013468113.1"/>
</dbReference>
<dbReference type="GeneID" id="25321373"/>
<feature type="compositionally biased region" description="Basic residues" evidence="1">
    <location>
        <begin position="306"/>
        <end position="315"/>
    </location>
</feature>
<organism evidence="2 3">
    <name type="scientific">Rasamsonia emersonii (strain ATCC 16479 / CBS 393.64 / IMI 116815)</name>
    <dbReference type="NCBI Taxonomy" id="1408163"/>
    <lineage>
        <taxon>Eukaryota</taxon>
        <taxon>Fungi</taxon>
        <taxon>Dikarya</taxon>
        <taxon>Ascomycota</taxon>
        <taxon>Pezizomycotina</taxon>
        <taxon>Eurotiomycetes</taxon>
        <taxon>Eurotiomycetidae</taxon>
        <taxon>Eurotiales</taxon>
        <taxon>Trichocomaceae</taxon>
        <taxon>Rasamsonia</taxon>
    </lineage>
</organism>
<evidence type="ECO:0000256" key="1">
    <source>
        <dbReference type="SAM" id="MobiDB-lite"/>
    </source>
</evidence>
<protein>
    <submittedName>
        <fullName evidence="2">Uncharacterized protein</fullName>
    </submittedName>
</protein>
<feature type="region of interest" description="Disordered" evidence="1">
    <location>
        <begin position="383"/>
        <end position="402"/>
    </location>
</feature>
<feature type="region of interest" description="Disordered" evidence="1">
    <location>
        <begin position="261"/>
        <end position="321"/>
    </location>
</feature>
<sequence>THINHIDKEAFITIYQQVRPRALTASNICSGFAASGLVPYKPEQVLDQLHIQLKTPTPPGTSHSNQSSSWTAETPKKARELEKQSELIKRLWRQHTWSPPSPISQAVDQVVKGCQIAMNNAVLLEHEIKQLRVANQCQKRKQETARSYIATGGILTAEEGQQLAQQAAELQAEVADQADMQPRRRAPPRCSNCNIQGHTRLQFRGGVIMIQRTRSMIDYHDARKQRHGTAQGRDLKGKLRLDATGAGAWLAGRVGFEEGARSDLQKREGASALGRQQTSEWRARAVAGPRSGPAPAHADTETAPSRRQRSKRSRKSGCLPDGRLRLSRGPLRLVSLTLCATLAASLRASLRPRLLASSLPSSSVCVPACASVSSLLLTWPRLPGKPVSQSDQSRLAVLPRGR</sequence>
<evidence type="ECO:0000313" key="2">
    <source>
        <dbReference type="EMBL" id="KKA16955.1"/>
    </source>
</evidence>
<dbReference type="Proteomes" id="UP000053958">
    <property type="component" value="Unassembled WGS sequence"/>
</dbReference>
<gene>
    <name evidence="2" type="ORF">T310_9438</name>
</gene>
<evidence type="ECO:0000313" key="3">
    <source>
        <dbReference type="Proteomes" id="UP000053958"/>
    </source>
</evidence>
<feature type="region of interest" description="Disordered" evidence="1">
    <location>
        <begin position="53"/>
        <end position="79"/>
    </location>
</feature>
<keyword evidence="3" id="KW-1185">Reference proteome</keyword>
<comment type="caution">
    <text evidence="2">The sequence shown here is derived from an EMBL/GenBank/DDBJ whole genome shotgun (WGS) entry which is preliminary data.</text>
</comment>
<accession>A0A0F4YFN7</accession>
<proteinExistence type="predicted"/>
<feature type="non-terminal residue" evidence="2">
    <location>
        <position position="1"/>
    </location>
</feature>
<dbReference type="EMBL" id="LASV01000725">
    <property type="protein sequence ID" value="KKA16955.1"/>
    <property type="molecule type" value="Genomic_DNA"/>
</dbReference>
<dbReference type="AlphaFoldDB" id="A0A0F4YFN7"/>